<proteinExistence type="predicted"/>
<comment type="caution">
    <text evidence="1">The sequence shown here is derived from an EMBL/GenBank/DDBJ whole genome shotgun (WGS) entry which is preliminary data.</text>
</comment>
<dbReference type="Gene3D" id="3.30.1870.10">
    <property type="entry name" value="EreA-like, domain 2"/>
    <property type="match status" value="1"/>
</dbReference>
<gene>
    <name evidence="1" type="ORF">LX16_2486</name>
</gene>
<organism evidence="1 2">
    <name type="scientific">Stackebrandtia albiflava</name>
    <dbReference type="NCBI Taxonomy" id="406432"/>
    <lineage>
        <taxon>Bacteria</taxon>
        <taxon>Bacillati</taxon>
        <taxon>Actinomycetota</taxon>
        <taxon>Actinomycetes</taxon>
        <taxon>Glycomycetales</taxon>
        <taxon>Glycomycetaceae</taxon>
        <taxon>Stackebrandtia</taxon>
    </lineage>
</organism>
<dbReference type="InterPro" id="IPR052036">
    <property type="entry name" value="Hydrolase/PRTase-associated"/>
</dbReference>
<dbReference type="AlphaFoldDB" id="A0A562V1K6"/>
<dbReference type="Pfam" id="PF05139">
    <property type="entry name" value="Erythro_esteras"/>
    <property type="match status" value="1"/>
</dbReference>
<dbReference type="PANTHER" id="PTHR31299">
    <property type="entry name" value="ESTERASE, PUTATIVE (AFU_ORTHOLOGUE AFUA_1G05850)-RELATED"/>
    <property type="match status" value="1"/>
</dbReference>
<accession>A0A562V1K6</accession>
<dbReference type="SUPFAM" id="SSF159501">
    <property type="entry name" value="EreA/ChaN-like"/>
    <property type="match status" value="1"/>
</dbReference>
<dbReference type="GO" id="GO:0046677">
    <property type="term" value="P:response to antibiotic"/>
    <property type="evidence" value="ECO:0007669"/>
    <property type="project" value="InterPro"/>
</dbReference>
<name>A0A562V1K6_9ACTN</name>
<dbReference type="OrthoDB" id="4329964at2"/>
<dbReference type="PANTHER" id="PTHR31299:SF0">
    <property type="entry name" value="ESTERASE, PUTATIVE (AFU_ORTHOLOGUE AFUA_1G05850)-RELATED"/>
    <property type="match status" value="1"/>
</dbReference>
<dbReference type="CDD" id="cd14728">
    <property type="entry name" value="Ere-like"/>
    <property type="match status" value="1"/>
</dbReference>
<evidence type="ECO:0000313" key="2">
    <source>
        <dbReference type="Proteomes" id="UP000321617"/>
    </source>
</evidence>
<dbReference type="Proteomes" id="UP000321617">
    <property type="component" value="Unassembled WGS sequence"/>
</dbReference>
<dbReference type="InterPro" id="IPR007815">
    <property type="entry name" value="Emycin_Estase"/>
</dbReference>
<reference evidence="1 2" key="1">
    <citation type="journal article" date="2013" name="Stand. Genomic Sci.">
        <title>Genomic Encyclopedia of Type Strains, Phase I: The one thousand microbial genomes (KMG-I) project.</title>
        <authorList>
            <person name="Kyrpides N.C."/>
            <person name="Woyke T."/>
            <person name="Eisen J.A."/>
            <person name="Garrity G."/>
            <person name="Lilburn T.G."/>
            <person name="Beck B.J."/>
            <person name="Whitman W.B."/>
            <person name="Hugenholtz P."/>
            <person name="Klenk H.P."/>
        </authorList>
    </citation>
    <scope>NUCLEOTIDE SEQUENCE [LARGE SCALE GENOMIC DNA]</scope>
    <source>
        <strain evidence="1 2">DSM 45044</strain>
    </source>
</reference>
<dbReference type="RefSeq" id="WP_147138338.1">
    <property type="nucleotide sequence ID" value="NZ_BAABIJ010000002.1"/>
</dbReference>
<keyword evidence="2" id="KW-1185">Reference proteome</keyword>
<protein>
    <submittedName>
        <fullName evidence="1">Erythromycin esterase-like protein</fullName>
    </submittedName>
</protein>
<dbReference type="EMBL" id="VLLL01000006">
    <property type="protein sequence ID" value="TWJ11754.1"/>
    <property type="molecule type" value="Genomic_DNA"/>
</dbReference>
<sequence length="383" mass="41733">MTRRIQEFLAPSCELLAYGEPTHLEPAFGRIRNTLFTQLVALGFRSVAVESDRAAALVVDDFVRRGHGTLDEVMRDGFSHGFGAVQANRDLVVWMRDHNEHLPEAERLAFHGFDASVETMSAPSPRRHLEPARHLLGFDVDFADLLGDDERWSRTEAVMDAAESPGATPEAVRAAVLADDMLTDLYTRAPELIAATSPREWTVARTHLVAAIGLLRYHRRAADPGAPDARWNRMCATRDALMAQNLLDIRRIESPRGGTLVFAHNLHLQRNVSDMDMGPMHMHWNGAGAILSPLLGDAYRFVAGSLGRSDGIGLAEPPGATVEAALQDRVTDWGILPAGTVPDGDVRTDHVPEQGYFPLEAATVHGADLVLHVSGRTGGDTAA</sequence>
<evidence type="ECO:0000313" key="1">
    <source>
        <dbReference type="EMBL" id="TWJ11754.1"/>
    </source>
</evidence>